<sequence length="279" mass="29579">MDALDRRANTIRQVDRIQDDGELVTTQAGDGVGTAGTALGTGGKFADDRVAGTVAAGVVDLLETVHVDHQYAHPARLLRQVDQAAAQPVHEQRPVGQARQVVVGRLVHQIAVVVVRGMVHGGRHQTGQQLEQFDVVVGKVCRRCRHGFQHADGRFVVLQGHDDHGPDTYLAAGLTISARVGFGVVAAQDLAGLSAQPRQAGVALEADAEMAIGHAGGCPVDHVVAFGQFDGHAVGANQAERPFGDPLHDVTEIAAQLRNLGLYIDDLKQLLLGRHDLAH</sequence>
<protein>
    <submittedName>
        <fullName evidence="1">Uncharacterized protein</fullName>
    </submittedName>
</protein>
<organism evidence="1">
    <name type="scientific">Parazoarcus communis</name>
    <dbReference type="NCBI Taxonomy" id="41977"/>
    <lineage>
        <taxon>Bacteria</taxon>
        <taxon>Pseudomonadati</taxon>
        <taxon>Pseudomonadota</taxon>
        <taxon>Betaproteobacteria</taxon>
        <taxon>Rhodocyclales</taxon>
        <taxon>Zoogloeaceae</taxon>
        <taxon>Parazoarcus</taxon>
    </lineage>
</organism>
<name>Q1KY58_9RHOO</name>
<dbReference type="AlphaFoldDB" id="Q1KY58"/>
<proteinExistence type="predicted"/>
<evidence type="ECO:0000313" key="1">
    <source>
        <dbReference type="EMBL" id="ABE73726.1"/>
    </source>
</evidence>
<accession>Q1KY58</accession>
<reference evidence="1" key="1">
    <citation type="journal article" date="2006" name="J. Bacteriol.">
        <title>Class 1 integrons potentially predating the association with tn402-like transposition genes are present in a sediment microbial community.</title>
        <authorList>
            <person name="Stokes H.W."/>
            <person name="Nesbo C.L."/>
            <person name="Holley M."/>
            <person name="Bahl M.I."/>
            <person name="Gillings M.R."/>
            <person name="Boucher Y."/>
        </authorList>
    </citation>
    <scope>NUCLEOTIDE SEQUENCE</scope>
    <source>
        <strain evidence="1">MUL2G9</strain>
    </source>
</reference>
<dbReference type="EMBL" id="DQ372711">
    <property type="protein sequence ID" value="ABE73726.1"/>
    <property type="molecule type" value="Genomic_DNA"/>
</dbReference>